<evidence type="ECO:0000313" key="3">
    <source>
        <dbReference type="Proteomes" id="UP000719412"/>
    </source>
</evidence>
<comment type="caution">
    <text evidence="2">The sequence shown here is derived from an EMBL/GenBank/DDBJ whole genome shotgun (WGS) entry which is preliminary data.</text>
</comment>
<reference evidence="2" key="2">
    <citation type="submission" date="2021-08" db="EMBL/GenBank/DDBJ databases">
        <authorList>
            <person name="Eriksson T."/>
        </authorList>
    </citation>
    <scope>NUCLEOTIDE SEQUENCE</scope>
    <source>
        <strain evidence="2">Stoneville</strain>
        <tissue evidence="2">Whole head</tissue>
    </source>
</reference>
<evidence type="ECO:0000256" key="1">
    <source>
        <dbReference type="SAM" id="MobiDB-lite"/>
    </source>
</evidence>
<proteinExistence type="predicted"/>
<name>A0A8J6L8Y4_TENMO</name>
<dbReference type="EMBL" id="JABDTM020027685">
    <property type="protein sequence ID" value="KAH0810158.1"/>
    <property type="molecule type" value="Genomic_DNA"/>
</dbReference>
<dbReference type="AlphaFoldDB" id="A0A8J6L8Y4"/>
<feature type="region of interest" description="Disordered" evidence="1">
    <location>
        <begin position="78"/>
        <end position="103"/>
    </location>
</feature>
<organism evidence="2 3">
    <name type="scientific">Tenebrio molitor</name>
    <name type="common">Yellow mealworm beetle</name>
    <dbReference type="NCBI Taxonomy" id="7067"/>
    <lineage>
        <taxon>Eukaryota</taxon>
        <taxon>Metazoa</taxon>
        <taxon>Ecdysozoa</taxon>
        <taxon>Arthropoda</taxon>
        <taxon>Hexapoda</taxon>
        <taxon>Insecta</taxon>
        <taxon>Pterygota</taxon>
        <taxon>Neoptera</taxon>
        <taxon>Endopterygota</taxon>
        <taxon>Coleoptera</taxon>
        <taxon>Polyphaga</taxon>
        <taxon>Cucujiformia</taxon>
        <taxon>Tenebrionidae</taxon>
        <taxon>Tenebrio</taxon>
    </lineage>
</organism>
<evidence type="ECO:0000313" key="2">
    <source>
        <dbReference type="EMBL" id="KAH0810158.1"/>
    </source>
</evidence>
<sequence length="137" mass="15397">MCTEMRHETSSDPPQKLDYGTLTPSLWASGLGINLALAPQTPNFYPICVGSSKSLRHLTHSIWVQCPRLVSSETPLQIPTPDEPEAFHRGRSRSYTAKVTRHEKASQIPTPAISRRSFWCVLVFHCNVENLPHGRHP</sequence>
<gene>
    <name evidence="2" type="ORF">GEV33_012631</name>
</gene>
<reference evidence="2" key="1">
    <citation type="journal article" date="2020" name="J Insects Food Feed">
        <title>The yellow mealworm (Tenebrio molitor) genome: a resource for the emerging insects as food and feed industry.</title>
        <authorList>
            <person name="Eriksson T."/>
            <person name="Andere A."/>
            <person name="Kelstrup H."/>
            <person name="Emery V."/>
            <person name="Picard C."/>
        </authorList>
    </citation>
    <scope>NUCLEOTIDE SEQUENCE</scope>
    <source>
        <strain evidence="2">Stoneville</strain>
        <tissue evidence="2">Whole head</tissue>
    </source>
</reference>
<dbReference type="Proteomes" id="UP000719412">
    <property type="component" value="Unassembled WGS sequence"/>
</dbReference>
<accession>A0A8J6L8Y4</accession>
<protein>
    <submittedName>
        <fullName evidence="2">Uncharacterized protein</fullName>
    </submittedName>
</protein>
<keyword evidence="3" id="KW-1185">Reference proteome</keyword>